<name>A0A1A9QBV0_9MOLU</name>
<gene>
    <name evidence="1" type="ORF">A6V39_03410</name>
</gene>
<evidence type="ECO:0000313" key="2">
    <source>
        <dbReference type="Proteomes" id="UP000077623"/>
    </source>
</evidence>
<evidence type="ECO:0000313" key="1">
    <source>
        <dbReference type="EMBL" id="OAL09933.1"/>
    </source>
</evidence>
<comment type="caution">
    <text evidence="1">The sequence shown here is derived from an EMBL/GenBank/DDBJ whole genome shotgun (WGS) entry which is preliminary data.</text>
</comment>
<accession>A0A1A9QBV0</accession>
<sequence>MTIGGKVITGVATLGTIGGGGLLASNLLNKPITYADGTAGARLMKEGFDLNVGNEWQTLLDAHNSVKNTESTFKNEANTDLELAKLQAECKSALNKKDDANYKKARAVVC</sequence>
<keyword evidence="2" id="KW-1185">Reference proteome</keyword>
<reference evidence="2" key="1">
    <citation type="submission" date="2016-04" db="EMBL/GenBank/DDBJ databases">
        <authorList>
            <person name="Quiroz-Castaneda R.E."/>
            <person name="Martinez-Ocampo F."/>
        </authorList>
    </citation>
    <scope>NUCLEOTIDE SEQUENCE [LARGE SCALE GENOMIC DNA]</scope>
    <source>
        <strain evidence="2">INIFAP01</strain>
    </source>
</reference>
<proteinExistence type="predicted"/>
<protein>
    <submittedName>
        <fullName evidence="1">Uncharacterized protein</fullName>
    </submittedName>
</protein>
<dbReference type="STRING" id="432608.A6V39_03410"/>
<organism evidence="1 2">
    <name type="scientific">Candidatus Mycoplasma haematobovis</name>
    <dbReference type="NCBI Taxonomy" id="432608"/>
    <lineage>
        <taxon>Bacteria</taxon>
        <taxon>Bacillati</taxon>
        <taxon>Mycoplasmatota</taxon>
        <taxon>Mollicutes</taxon>
        <taxon>Mycoplasmataceae</taxon>
        <taxon>Mycoplasma</taxon>
    </lineage>
</organism>
<dbReference type="EMBL" id="LWUJ01000012">
    <property type="protein sequence ID" value="OAL09933.1"/>
    <property type="molecule type" value="Genomic_DNA"/>
</dbReference>
<dbReference type="AlphaFoldDB" id="A0A1A9QBV0"/>
<dbReference type="Proteomes" id="UP000077623">
    <property type="component" value="Unassembled WGS sequence"/>
</dbReference>
<dbReference type="RefSeq" id="WP_187150320.1">
    <property type="nucleotide sequence ID" value="NZ_LWUJ01000012.1"/>
</dbReference>